<name>A0A382ZT98_9ZZZZ</name>
<feature type="non-terminal residue" evidence="1">
    <location>
        <position position="1"/>
    </location>
</feature>
<sequence length="154" mass="16613">VAAKNKFQEYGFSIDTADSVQIVEGRQKLDSADDHRGTIAFRQGGTLAILEWSSESETDNTEFLAQAYSSLKGSTSDWSFVELNEGTITVDGFAGVYGAFAAGRTVESQEGFGLVGAWGCQDEGTKFSLSLTGREPTVVQVRFRTLIDSFRCGG</sequence>
<dbReference type="EMBL" id="UINC01186504">
    <property type="protein sequence ID" value="SVD98757.1"/>
    <property type="molecule type" value="Genomic_DNA"/>
</dbReference>
<reference evidence="1" key="1">
    <citation type="submission" date="2018-05" db="EMBL/GenBank/DDBJ databases">
        <authorList>
            <person name="Lanie J.A."/>
            <person name="Ng W.-L."/>
            <person name="Kazmierczak K.M."/>
            <person name="Andrzejewski T.M."/>
            <person name="Davidsen T.M."/>
            <person name="Wayne K.J."/>
            <person name="Tettelin H."/>
            <person name="Glass J.I."/>
            <person name="Rusch D."/>
            <person name="Podicherti R."/>
            <person name="Tsui H.-C.T."/>
            <person name="Winkler M.E."/>
        </authorList>
    </citation>
    <scope>NUCLEOTIDE SEQUENCE</scope>
</reference>
<dbReference type="AlphaFoldDB" id="A0A382ZT98"/>
<gene>
    <name evidence="1" type="ORF">METZ01_LOCUS451611</name>
</gene>
<accession>A0A382ZT98</accession>
<proteinExistence type="predicted"/>
<feature type="non-terminal residue" evidence="1">
    <location>
        <position position="154"/>
    </location>
</feature>
<protein>
    <submittedName>
        <fullName evidence="1">Uncharacterized protein</fullName>
    </submittedName>
</protein>
<evidence type="ECO:0000313" key="1">
    <source>
        <dbReference type="EMBL" id="SVD98757.1"/>
    </source>
</evidence>
<organism evidence="1">
    <name type="scientific">marine metagenome</name>
    <dbReference type="NCBI Taxonomy" id="408172"/>
    <lineage>
        <taxon>unclassified sequences</taxon>
        <taxon>metagenomes</taxon>
        <taxon>ecological metagenomes</taxon>
    </lineage>
</organism>